<dbReference type="AlphaFoldDB" id="A0AAW2ZIT9"/>
<sequence length="740" mass="85523">MELDDFDDSLYRDNIIDFALSENRFTSMIQLIAQSICKIQLISDHKQINISDINLESYKNEQLHLNGITLEDKNFTCDLKTGLVYRVIDSKIQSDVHNVEQQDDIIFVSSSTAANHLYILKRMNMAMKKIIDTQHPRSLDYWIKIIPRHILNNMMKHDEEFLKEIQRSADDLIDDGCRSFLEDDTICYDPDDDFCFPEHSKQLLERQQVLYKDQYLLEEKDDEEPSKPVECIRSMDFVNHWLTIKQDQSTVPLSLVEKEDIMDDLDPCDDSSIVCDILRVMRRSGVMEQSNQSIVHSLHQLRVFLDDVIKQSDLLRTGDEITENDVKQVLKARKQVLYGLPRASTTLEGEEEMNADLIIQDGDDEDSDGAQESMIDRPMEEDEEMDSDTDYKLPDESDDDFSYGSDYSTSEGSDEQEVFDIDSSLLYISDSIPEDLGTDLKCIPALDGFVIAYVPILKKLTIQLDHSSVDFDCDEVVQEIIDDYNDCNEKLQPLKIKDLSEVRLDESDTTDSVIKAYGHYWRVHKRLLCAKSGFFNAMNSFHGNDDEEFDADSLFDQSLLPCFELCLYYIYDGVLDDEHLDVHQVMSVLFLAKLLLIDDLIKDCYGSIAECLIQDETDTGIEVLFDPVFDLDCNLPVAENIVSLNRGLIDGMPDMYRLYFECVMRETKIDNVADKIAYVMDEIRLERLEGAFLKRLNHLKESYVLYAADHFFEIDILNQSVKDLLLKKLEEYRGGQRVIM</sequence>
<feature type="domain" description="BTB" evidence="2">
    <location>
        <begin position="510"/>
        <end position="579"/>
    </location>
</feature>
<dbReference type="SMART" id="SM00225">
    <property type="entry name" value="BTB"/>
    <property type="match status" value="1"/>
</dbReference>
<gene>
    <name evidence="3" type="ORF">AKO1_013743</name>
</gene>
<dbReference type="SUPFAM" id="SSF54695">
    <property type="entry name" value="POZ domain"/>
    <property type="match status" value="1"/>
</dbReference>
<evidence type="ECO:0000256" key="1">
    <source>
        <dbReference type="SAM" id="MobiDB-lite"/>
    </source>
</evidence>
<reference evidence="3 4" key="1">
    <citation type="submission" date="2024-03" db="EMBL/GenBank/DDBJ databases">
        <title>The Acrasis kona genome and developmental transcriptomes reveal deep origins of eukaryotic multicellular pathways.</title>
        <authorList>
            <person name="Sheikh S."/>
            <person name="Fu C.-J."/>
            <person name="Brown M.W."/>
            <person name="Baldauf S.L."/>
        </authorList>
    </citation>
    <scope>NUCLEOTIDE SEQUENCE [LARGE SCALE GENOMIC DNA]</scope>
    <source>
        <strain evidence="3 4">ATCC MYA-3509</strain>
    </source>
</reference>
<evidence type="ECO:0000313" key="3">
    <source>
        <dbReference type="EMBL" id="KAL0489222.1"/>
    </source>
</evidence>
<dbReference type="InterPro" id="IPR011333">
    <property type="entry name" value="SKP1/BTB/POZ_sf"/>
</dbReference>
<dbReference type="CDD" id="cd18186">
    <property type="entry name" value="BTB_POZ_ZBTB_KLHL-like"/>
    <property type="match status" value="1"/>
</dbReference>
<evidence type="ECO:0000259" key="2">
    <source>
        <dbReference type="PROSITE" id="PS50097"/>
    </source>
</evidence>
<organism evidence="3 4">
    <name type="scientific">Acrasis kona</name>
    <dbReference type="NCBI Taxonomy" id="1008807"/>
    <lineage>
        <taxon>Eukaryota</taxon>
        <taxon>Discoba</taxon>
        <taxon>Heterolobosea</taxon>
        <taxon>Tetramitia</taxon>
        <taxon>Eutetramitia</taxon>
        <taxon>Acrasidae</taxon>
        <taxon>Acrasis</taxon>
    </lineage>
</organism>
<evidence type="ECO:0000313" key="4">
    <source>
        <dbReference type="Proteomes" id="UP001431209"/>
    </source>
</evidence>
<feature type="compositionally biased region" description="Acidic residues" evidence="1">
    <location>
        <begin position="379"/>
        <end position="388"/>
    </location>
</feature>
<comment type="caution">
    <text evidence="3">The sequence shown here is derived from an EMBL/GenBank/DDBJ whole genome shotgun (WGS) entry which is preliminary data.</text>
</comment>
<keyword evidence="4" id="KW-1185">Reference proteome</keyword>
<dbReference type="Gene3D" id="3.30.710.10">
    <property type="entry name" value="Potassium Channel Kv1.1, Chain A"/>
    <property type="match status" value="1"/>
</dbReference>
<dbReference type="EMBL" id="JAOPGA020001532">
    <property type="protein sequence ID" value="KAL0489222.1"/>
    <property type="molecule type" value="Genomic_DNA"/>
</dbReference>
<protein>
    <recommendedName>
        <fullName evidence="2">BTB domain-containing protein</fullName>
    </recommendedName>
</protein>
<proteinExistence type="predicted"/>
<name>A0AAW2ZIT9_9EUKA</name>
<dbReference type="PROSITE" id="PS50097">
    <property type="entry name" value="BTB"/>
    <property type="match status" value="1"/>
</dbReference>
<dbReference type="Proteomes" id="UP001431209">
    <property type="component" value="Unassembled WGS sequence"/>
</dbReference>
<accession>A0AAW2ZIT9</accession>
<dbReference type="InterPro" id="IPR000210">
    <property type="entry name" value="BTB/POZ_dom"/>
</dbReference>
<feature type="region of interest" description="Disordered" evidence="1">
    <location>
        <begin position="359"/>
        <end position="415"/>
    </location>
</feature>
<dbReference type="Pfam" id="PF00651">
    <property type="entry name" value="BTB"/>
    <property type="match status" value="1"/>
</dbReference>